<dbReference type="CDD" id="cd14066">
    <property type="entry name" value="STKc_IRAK"/>
    <property type="match status" value="1"/>
</dbReference>
<dbReference type="PANTHER" id="PTHR48007">
    <property type="entry name" value="LEUCINE-RICH REPEAT RECEPTOR-LIKE PROTEIN KINASE PXC1"/>
    <property type="match status" value="1"/>
</dbReference>
<feature type="transmembrane region" description="Helical" evidence="8">
    <location>
        <begin position="266"/>
        <end position="289"/>
    </location>
</feature>
<proteinExistence type="predicted"/>
<feature type="domain" description="Protein kinase" evidence="10">
    <location>
        <begin position="409"/>
        <end position="689"/>
    </location>
</feature>
<evidence type="ECO:0000256" key="5">
    <source>
        <dbReference type="ARBA" id="ARBA00022989"/>
    </source>
</evidence>
<evidence type="ECO:0000256" key="3">
    <source>
        <dbReference type="ARBA" id="ARBA00022692"/>
    </source>
</evidence>
<dbReference type="InterPro" id="IPR046959">
    <property type="entry name" value="PRK1-6/SRF4-like"/>
</dbReference>
<dbReference type="PANTHER" id="PTHR48007:SF22">
    <property type="entry name" value="PROTEIN STRUBBELIG-RECEPTOR FAMILY 3-LIKE ISOFORM X1"/>
    <property type="match status" value="1"/>
</dbReference>
<feature type="compositionally biased region" description="Basic and acidic residues" evidence="7">
    <location>
        <begin position="709"/>
        <end position="720"/>
    </location>
</feature>
<keyword evidence="2" id="KW-0433">Leucine-rich repeat</keyword>
<dbReference type="Gene3D" id="3.80.10.10">
    <property type="entry name" value="Ribonuclease Inhibitor"/>
    <property type="match status" value="1"/>
</dbReference>
<evidence type="ECO:0000256" key="9">
    <source>
        <dbReference type="SAM" id="SignalP"/>
    </source>
</evidence>
<dbReference type="Pfam" id="PF13855">
    <property type="entry name" value="LRR_8"/>
    <property type="match status" value="1"/>
</dbReference>
<dbReference type="PROSITE" id="PS50011">
    <property type="entry name" value="PROTEIN_KINASE_DOM"/>
    <property type="match status" value="1"/>
</dbReference>
<dbReference type="Pfam" id="PF07714">
    <property type="entry name" value="PK_Tyr_Ser-Thr"/>
    <property type="match status" value="1"/>
</dbReference>
<dbReference type="Proteomes" id="UP001497522">
    <property type="component" value="Chromosome 6"/>
</dbReference>
<keyword evidence="6 8" id="KW-0472">Membrane</keyword>
<dbReference type="InterPro" id="IPR001245">
    <property type="entry name" value="Ser-Thr/Tyr_kinase_cat_dom"/>
</dbReference>
<keyword evidence="3 8" id="KW-0812">Transmembrane</keyword>
<evidence type="ECO:0000256" key="2">
    <source>
        <dbReference type="ARBA" id="ARBA00022614"/>
    </source>
</evidence>
<keyword evidence="12" id="KW-1185">Reference proteome</keyword>
<dbReference type="EMBL" id="OZ023707">
    <property type="protein sequence ID" value="CAK9878079.1"/>
    <property type="molecule type" value="Genomic_DNA"/>
</dbReference>
<accession>A0ABP1BPX5</accession>
<dbReference type="Pfam" id="PF08263">
    <property type="entry name" value="LRRNT_2"/>
    <property type="match status" value="1"/>
</dbReference>
<dbReference type="Gene3D" id="3.30.200.20">
    <property type="entry name" value="Phosphorylase Kinase, domain 1"/>
    <property type="match status" value="1"/>
</dbReference>
<feature type="compositionally biased region" description="Pro residues" evidence="7">
    <location>
        <begin position="226"/>
        <end position="247"/>
    </location>
</feature>
<feature type="compositionally biased region" description="Polar residues" evidence="7">
    <location>
        <begin position="694"/>
        <end position="708"/>
    </location>
</feature>
<keyword evidence="9" id="KW-0732">Signal</keyword>
<evidence type="ECO:0000256" key="4">
    <source>
        <dbReference type="ARBA" id="ARBA00022737"/>
    </source>
</evidence>
<evidence type="ECO:0000313" key="12">
    <source>
        <dbReference type="Proteomes" id="UP001497522"/>
    </source>
</evidence>
<feature type="signal peptide" evidence="9">
    <location>
        <begin position="1"/>
        <end position="26"/>
    </location>
</feature>
<evidence type="ECO:0000256" key="7">
    <source>
        <dbReference type="SAM" id="MobiDB-lite"/>
    </source>
</evidence>
<evidence type="ECO:0000256" key="1">
    <source>
        <dbReference type="ARBA" id="ARBA00004370"/>
    </source>
</evidence>
<dbReference type="SUPFAM" id="SSF56112">
    <property type="entry name" value="Protein kinase-like (PK-like)"/>
    <property type="match status" value="1"/>
</dbReference>
<dbReference type="InterPro" id="IPR000719">
    <property type="entry name" value="Prot_kinase_dom"/>
</dbReference>
<dbReference type="Gene3D" id="1.10.510.10">
    <property type="entry name" value="Transferase(Phosphotransferase) domain 1"/>
    <property type="match status" value="1"/>
</dbReference>
<dbReference type="InterPro" id="IPR013210">
    <property type="entry name" value="LRR_N_plant-typ"/>
</dbReference>
<protein>
    <recommendedName>
        <fullName evidence="10">Protein kinase domain-containing protein</fullName>
    </recommendedName>
</protein>
<sequence length="720" mass="77444">MARMHSTNLAFATIILLLSLLSVIDGATDAQDVTALTTLYVDLQQPPQLTNWNTSDGDPCTQNWLGVVCVDANVTELHLSNLGLTGQLGYGLSGLQSLLYFNVSTNNIGGIVPSQLPPSIQNLILAGNHFMGSLPYSIHQLSGLIVLDLSQNAIGNGIPDVFASLVSLTTLDLSYNTLTGGLPNSVGDLTSLRVLNIQNNQFTGSIPSGLHPPTFIFGGNQFSTSPAPPPPPSLPPAPQSLPPPPSSPASAAVVAGRKHFWTPGQIAGIAIAALFLLVATSLGLMFCLWRFCGKRISVSDEEKVHAQGGSQAQPLSSPVMKGKILECQNMYSVHQLSTHCVSTFATAGRVEEVMIMRASPVVQILKAPPSLKGISEKGQARLSSGKSLSTVIAATAFSIADLQAATNSFAQENLIGEGSLGRVYRGDFPNGQVVAVKKLDTSAAQVQDNAEFLAAVCTMAHLQHANIMELIGYCAEHGQHLLVYQYMNGGTLNDTLHTSDKTAFHISWNMRVKIALGAARALEYLHEVCLPAMVHRNFKSANILLDDETIPHLSDCGIAALIPIDGERQRQMSAQMLGSLGYSAPEYTMSGHYTMQSDVYCFGVVLLELLTGRKPFDSTRTRSEQSLVRWATPQLHDIDALVKMVDPALKGMYPAKSLSRFADIIALCVQPEPEFRPPMSEVVEALVRLMQRASLSQQRSRDNSSGSRHISDQHEPSDFT</sequence>
<keyword evidence="4" id="KW-0677">Repeat</keyword>
<dbReference type="SUPFAM" id="SSF52058">
    <property type="entry name" value="L domain-like"/>
    <property type="match status" value="1"/>
</dbReference>
<gene>
    <name evidence="11" type="ORF">CSSPJE1EN2_LOCUS19904</name>
</gene>
<organism evidence="11 12">
    <name type="scientific">Sphagnum jensenii</name>
    <dbReference type="NCBI Taxonomy" id="128206"/>
    <lineage>
        <taxon>Eukaryota</taxon>
        <taxon>Viridiplantae</taxon>
        <taxon>Streptophyta</taxon>
        <taxon>Embryophyta</taxon>
        <taxon>Bryophyta</taxon>
        <taxon>Sphagnophytina</taxon>
        <taxon>Sphagnopsida</taxon>
        <taxon>Sphagnales</taxon>
        <taxon>Sphagnaceae</taxon>
        <taxon>Sphagnum</taxon>
    </lineage>
</organism>
<evidence type="ECO:0000256" key="8">
    <source>
        <dbReference type="SAM" id="Phobius"/>
    </source>
</evidence>
<reference evidence="11" key="1">
    <citation type="submission" date="2024-03" db="EMBL/GenBank/DDBJ databases">
        <authorList>
            <consortium name="ELIXIR-Norway"/>
            <consortium name="Elixir Norway"/>
        </authorList>
    </citation>
    <scope>NUCLEOTIDE SEQUENCE</scope>
</reference>
<feature type="region of interest" description="Disordered" evidence="7">
    <location>
        <begin position="221"/>
        <end position="250"/>
    </location>
</feature>
<evidence type="ECO:0000313" key="11">
    <source>
        <dbReference type="EMBL" id="CAK9878079.1"/>
    </source>
</evidence>
<dbReference type="InterPro" id="IPR011009">
    <property type="entry name" value="Kinase-like_dom_sf"/>
</dbReference>
<evidence type="ECO:0000256" key="6">
    <source>
        <dbReference type="ARBA" id="ARBA00023136"/>
    </source>
</evidence>
<dbReference type="InterPro" id="IPR032675">
    <property type="entry name" value="LRR_dom_sf"/>
</dbReference>
<dbReference type="InterPro" id="IPR001611">
    <property type="entry name" value="Leu-rich_rpt"/>
</dbReference>
<evidence type="ECO:0000259" key="10">
    <source>
        <dbReference type="PROSITE" id="PS50011"/>
    </source>
</evidence>
<feature type="chain" id="PRO_5045116186" description="Protein kinase domain-containing protein" evidence="9">
    <location>
        <begin position="27"/>
        <end position="720"/>
    </location>
</feature>
<name>A0ABP1BPX5_9BRYO</name>
<keyword evidence="5 8" id="KW-1133">Transmembrane helix</keyword>
<feature type="region of interest" description="Disordered" evidence="7">
    <location>
        <begin position="694"/>
        <end position="720"/>
    </location>
</feature>
<comment type="subcellular location">
    <subcellularLocation>
        <location evidence="1">Membrane</location>
    </subcellularLocation>
</comment>